<feature type="compositionally biased region" description="Acidic residues" evidence="1">
    <location>
        <begin position="33"/>
        <end position="52"/>
    </location>
</feature>
<evidence type="ECO:0000313" key="2">
    <source>
        <dbReference type="EMBL" id="KXS93363.1"/>
    </source>
</evidence>
<protein>
    <submittedName>
        <fullName evidence="2">Uncharacterized protein</fullName>
    </submittedName>
</protein>
<feature type="compositionally biased region" description="Basic and acidic residues" evidence="1">
    <location>
        <begin position="144"/>
        <end position="160"/>
    </location>
</feature>
<sequence length="160" mass="17834">MANNQESSGLSELSSDALQVPQGAQVHIHSIGDQEEEEDEEDEEDAEDDDAELPGWGQGLELSSDIGEDARVRQAIFLSHGQHDLQTSEDRPSNSPRRPMLEPVPRKSERQQGKVVNDALQEDDDETDDEDAGEEEEELSANELQREMRSDAPDEHDRTG</sequence>
<accession>A0A139GT43</accession>
<feature type="compositionally biased region" description="Basic and acidic residues" evidence="1">
    <location>
        <begin position="81"/>
        <end position="92"/>
    </location>
</feature>
<reference evidence="2 3" key="1">
    <citation type="submission" date="2015-07" db="EMBL/GenBank/DDBJ databases">
        <title>Comparative genomics of the Sigatoka disease complex on banana suggests a link between parallel evolutionary changes in Pseudocercospora fijiensis and Pseudocercospora eumusae and increased virulence on the banana host.</title>
        <authorList>
            <person name="Chang T.-C."/>
            <person name="Salvucci A."/>
            <person name="Crous P.W."/>
            <person name="Stergiopoulos I."/>
        </authorList>
    </citation>
    <scope>NUCLEOTIDE SEQUENCE [LARGE SCALE GENOMIC DNA]</scope>
    <source>
        <strain evidence="2 3">CBS 116634</strain>
    </source>
</reference>
<feature type="compositionally biased region" description="Polar residues" evidence="1">
    <location>
        <begin position="1"/>
        <end position="17"/>
    </location>
</feature>
<keyword evidence="3" id="KW-1185">Reference proteome</keyword>
<name>A0A139GT43_9PEZI</name>
<proteinExistence type="predicted"/>
<evidence type="ECO:0000256" key="1">
    <source>
        <dbReference type="SAM" id="MobiDB-lite"/>
    </source>
</evidence>
<dbReference type="Proteomes" id="UP000073492">
    <property type="component" value="Unassembled WGS sequence"/>
</dbReference>
<comment type="caution">
    <text evidence="2">The sequence shown here is derived from an EMBL/GenBank/DDBJ whole genome shotgun (WGS) entry which is preliminary data.</text>
</comment>
<dbReference type="AlphaFoldDB" id="A0A139GT43"/>
<dbReference type="EMBL" id="LFZO01001539">
    <property type="protein sequence ID" value="KXS93363.1"/>
    <property type="molecule type" value="Genomic_DNA"/>
</dbReference>
<feature type="region of interest" description="Disordered" evidence="1">
    <location>
        <begin position="1"/>
        <end position="160"/>
    </location>
</feature>
<organism evidence="2 3">
    <name type="scientific">Pseudocercospora musae</name>
    <dbReference type="NCBI Taxonomy" id="113226"/>
    <lineage>
        <taxon>Eukaryota</taxon>
        <taxon>Fungi</taxon>
        <taxon>Dikarya</taxon>
        <taxon>Ascomycota</taxon>
        <taxon>Pezizomycotina</taxon>
        <taxon>Dothideomycetes</taxon>
        <taxon>Dothideomycetidae</taxon>
        <taxon>Mycosphaerellales</taxon>
        <taxon>Mycosphaerellaceae</taxon>
        <taxon>Pseudocercospora</taxon>
    </lineage>
</organism>
<gene>
    <name evidence="2" type="ORF">AC579_3242</name>
</gene>
<evidence type="ECO:0000313" key="3">
    <source>
        <dbReference type="Proteomes" id="UP000073492"/>
    </source>
</evidence>
<feature type="compositionally biased region" description="Acidic residues" evidence="1">
    <location>
        <begin position="120"/>
        <end position="140"/>
    </location>
</feature>